<dbReference type="EMBL" id="BQNB010010630">
    <property type="protein sequence ID" value="GJS79880.1"/>
    <property type="molecule type" value="Genomic_DNA"/>
</dbReference>
<feature type="region of interest" description="Disordered" evidence="2">
    <location>
        <begin position="343"/>
        <end position="372"/>
    </location>
</feature>
<reference evidence="3" key="1">
    <citation type="journal article" date="2022" name="Int. J. Mol. Sci.">
        <title>Draft Genome of Tanacetum Coccineum: Genomic Comparison of Closely Related Tanacetum-Family Plants.</title>
        <authorList>
            <person name="Yamashiro T."/>
            <person name="Shiraishi A."/>
            <person name="Nakayama K."/>
            <person name="Satake H."/>
        </authorList>
    </citation>
    <scope>NUCLEOTIDE SEQUENCE</scope>
</reference>
<dbReference type="Proteomes" id="UP001151760">
    <property type="component" value="Unassembled WGS sequence"/>
</dbReference>
<evidence type="ECO:0000313" key="3">
    <source>
        <dbReference type="EMBL" id="GJS79880.1"/>
    </source>
</evidence>
<evidence type="ECO:0000256" key="1">
    <source>
        <dbReference type="SAM" id="Coils"/>
    </source>
</evidence>
<protein>
    <submittedName>
        <fullName evidence="3">Uncharacterized protein</fullName>
    </submittedName>
</protein>
<name>A0ABQ4YQS7_9ASTR</name>
<comment type="caution">
    <text evidence="3">The sequence shown here is derived from an EMBL/GenBank/DDBJ whole genome shotgun (WGS) entry which is preliminary data.</text>
</comment>
<feature type="compositionally biased region" description="Basic and acidic residues" evidence="2">
    <location>
        <begin position="347"/>
        <end position="362"/>
    </location>
</feature>
<keyword evidence="4" id="KW-1185">Reference proteome</keyword>
<gene>
    <name evidence="3" type="ORF">Tco_0729761</name>
</gene>
<evidence type="ECO:0000313" key="4">
    <source>
        <dbReference type="Proteomes" id="UP001151760"/>
    </source>
</evidence>
<evidence type="ECO:0000256" key="2">
    <source>
        <dbReference type="SAM" id="MobiDB-lite"/>
    </source>
</evidence>
<keyword evidence="1" id="KW-0175">Coiled coil</keyword>
<sequence>MDTIPHRLADVMAFLIPISKGHSVFSMVSRILLADTSYYLWFERNSRLFKKKSSVVAQIIEVVTSIVPPVELERYLQSVPKVVDVVMIPSVLCGEGGEASFFVVVKYGNKSISKMLTRIHIKFQNGKKASSGYGQTKDNISCHHVIALRLGYQGSLESCAANLDNMNYDIFEKENDEYRNIKGKLKIDNINYELGCQKINNVSQLETNNDVLPCYDALCLDNNLGTNMYLVSKKGKSIMSSFESVHGYFGGDVGIDLYGFCGRLEDGGVGGFIGPHCVDNVSSVGLDSVGRGIILDFQKSSVCLVSGKLAASNNWGRFPSAVMDGFFSDDTYDCLFRQTRSIQTKGSPDESLLKSLEKKEMQPPETSSEATSNTLKRQIFLDDMAAQNKVKKDRWENSTLQQQQPKQNFSRIRSGGGFVLLEGKSSGLFKNGIWLAFGGVRDKARVVVRVVGMRLFSWSGDDSLDDMSMMLVLATFLGGFLVEEEALEAIFGDEQRSFCLYFKGETVLSGWVDPSICPCPVDIIPGLLRTRNQMEDLMEISEERANFKEHRANTQETMANMEQMRANLEHERTNREHDRANRTRTYLILS</sequence>
<feature type="coiled-coil region" evidence="1">
    <location>
        <begin position="551"/>
        <end position="578"/>
    </location>
</feature>
<accession>A0ABQ4YQS7</accession>
<organism evidence="3 4">
    <name type="scientific">Tanacetum coccineum</name>
    <dbReference type="NCBI Taxonomy" id="301880"/>
    <lineage>
        <taxon>Eukaryota</taxon>
        <taxon>Viridiplantae</taxon>
        <taxon>Streptophyta</taxon>
        <taxon>Embryophyta</taxon>
        <taxon>Tracheophyta</taxon>
        <taxon>Spermatophyta</taxon>
        <taxon>Magnoliopsida</taxon>
        <taxon>eudicotyledons</taxon>
        <taxon>Gunneridae</taxon>
        <taxon>Pentapetalae</taxon>
        <taxon>asterids</taxon>
        <taxon>campanulids</taxon>
        <taxon>Asterales</taxon>
        <taxon>Asteraceae</taxon>
        <taxon>Asteroideae</taxon>
        <taxon>Anthemideae</taxon>
        <taxon>Anthemidinae</taxon>
        <taxon>Tanacetum</taxon>
    </lineage>
</organism>
<reference evidence="3" key="2">
    <citation type="submission" date="2022-01" db="EMBL/GenBank/DDBJ databases">
        <authorList>
            <person name="Yamashiro T."/>
            <person name="Shiraishi A."/>
            <person name="Satake H."/>
            <person name="Nakayama K."/>
        </authorList>
    </citation>
    <scope>NUCLEOTIDE SEQUENCE</scope>
</reference>
<proteinExistence type="predicted"/>